<dbReference type="EMBL" id="CATNWA010008894">
    <property type="protein sequence ID" value="CAI9557082.1"/>
    <property type="molecule type" value="Genomic_DNA"/>
</dbReference>
<name>A0ABN9CAI7_9NEOB</name>
<protein>
    <submittedName>
        <fullName evidence="1">Uncharacterized protein</fullName>
    </submittedName>
</protein>
<organism evidence="1 2">
    <name type="scientific">Staurois parvus</name>
    <dbReference type="NCBI Taxonomy" id="386267"/>
    <lineage>
        <taxon>Eukaryota</taxon>
        <taxon>Metazoa</taxon>
        <taxon>Chordata</taxon>
        <taxon>Craniata</taxon>
        <taxon>Vertebrata</taxon>
        <taxon>Euteleostomi</taxon>
        <taxon>Amphibia</taxon>
        <taxon>Batrachia</taxon>
        <taxon>Anura</taxon>
        <taxon>Neobatrachia</taxon>
        <taxon>Ranoidea</taxon>
        <taxon>Ranidae</taxon>
        <taxon>Staurois</taxon>
    </lineage>
</organism>
<proteinExistence type="predicted"/>
<evidence type="ECO:0000313" key="2">
    <source>
        <dbReference type="Proteomes" id="UP001162483"/>
    </source>
</evidence>
<gene>
    <name evidence="1" type="ORF">SPARVUS_LOCUS4635788</name>
</gene>
<evidence type="ECO:0000313" key="1">
    <source>
        <dbReference type="EMBL" id="CAI9557082.1"/>
    </source>
</evidence>
<reference evidence="1" key="1">
    <citation type="submission" date="2023-05" db="EMBL/GenBank/DDBJ databases">
        <authorList>
            <person name="Stuckert A."/>
        </authorList>
    </citation>
    <scope>NUCLEOTIDE SEQUENCE</scope>
</reference>
<accession>A0ABN9CAI7</accession>
<comment type="caution">
    <text evidence="1">The sequence shown here is derived from an EMBL/GenBank/DDBJ whole genome shotgun (WGS) entry which is preliminary data.</text>
</comment>
<keyword evidence="2" id="KW-1185">Reference proteome</keyword>
<dbReference type="Proteomes" id="UP001162483">
    <property type="component" value="Unassembled WGS sequence"/>
</dbReference>
<sequence length="306" mass="34183">MAIKVESAIGPMMFSKKEKTAVKVEAAKPPKSPSNKEISTYGSVPEMEKQDMSVESAVPPLCWNMQPLQTPILPFLQVNMANPLWANNDLAVSKLNPWSVNDLTNGGANVGQKNIVDTPVPKVEVAKEESHVENVMSTDNFPNIQDVVSLTKLPNALFGEKDVYVSGCPDSLLSTVQKEDKSVQWPEYETSGPAWKVLHDHYYKVRRAIDRSALRNGIESCYQEMDSEGELLAILQYVTSVLWRNRRKKELKMERILNQTLEIITLITGEEWVIVKKDSIHKGIHELTGEVLTGEVRECGGLLHSG</sequence>